<protein>
    <recommendedName>
        <fullName evidence="1">NACHT domain-containing protein</fullName>
    </recommendedName>
</protein>
<reference evidence="2" key="1">
    <citation type="submission" date="2021-01" db="EMBL/GenBank/DDBJ databases">
        <title>Whole genome shotgun sequence of Actinoplanes tereljensis NBRC 105297.</title>
        <authorList>
            <person name="Komaki H."/>
            <person name="Tamura T."/>
        </authorList>
    </citation>
    <scope>NUCLEOTIDE SEQUENCE</scope>
    <source>
        <strain evidence="2">NBRC 105297</strain>
    </source>
</reference>
<dbReference type="InterPro" id="IPR007111">
    <property type="entry name" value="NACHT_NTPase"/>
</dbReference>
<evidence type="ECO:0000313" key="2">
    <source>
        <dbReference type="EMBL" id="GIF21944.1"/>
    </source>
</evidence>
<dbReference type="PROSITE" id="PS00018">
    <property type="entry name" value="EF_HAND_1"/>
    <property type="match status" value="1"/>
</dbReference>
<dbReference type="SUPFAM" id="SSF50998">
    <property type="entry name" value="Quinoprotein alcohol dehydrogenase-like"/>
    <property type="match status" value="1"/>
</dbReference>
<dbReference type="SUPFAM" id="SSF141571">
    <property type="entry name" value="Pentapeptide repeat-like"/>
    <property type="match status" value="1"/>
</dbReference>
<dbReference type="InterPro" id="IPR018247">
    <property type="entry name" value="EF_Hand_1_Ca_BS"/>
</dbReference>
<dbReference type="InterPro" id="IPR027417">
    <property type="entry name" value="P-loop_NTPase"/>
</dbReference>
<dbReference type="SUPFAM" id="SSF52540">
    <property type="entry name" value="P-loop containing nucleoside triphosphate hydrolases"/>
    <property type="match status" value="1"/>
</dbReference>
<dbReference type="Pfam" id="PF05729">
    <property type="entry name" value="NACHT"/>
    <property type="match status" value="1"/>
</dbReference>
<feature type="domain" description="NACHT" evidence="1">
    <location>
        <begin position="561"/>
        <end position="683"/>
    </location>
</feature>
<dbReference type="InterPro" id="IPR015943">
    <property type="entry name" value="WD40/YVTN_repeat-like_dom_sf"/>
</dbReference>
<dbReference type="Pfam" id="PF00805">
    <property type="entry name" value="Pentapeptide"/>
    <property type="match status" value="1"/>
</dbReference>
<dbReference type="InterPro" id="IPR001680">
    <property type="entry name" value="WD40_rpt"/>
</dbReference>
<proteinExistence type="predicted"/>
<name>A0A919NQ12_9ACTN</name>
<dbReference type="Gene3D" id="3.40.50.300">
    <property type="entry name" value="P-loop containing nucleotide triphosphate hydrolases"/>
    <property type="match status" value="1"/>
</dbReference>
<keyword evidence="3" id="KW-1185">Reference proteome</keyword>
<accession>A0A919NQ12</accession>
<dbReference type="EMBL" id="BOMY01000033">
    <property type="protein sequence ID" value="GIF21944.1"/>
    <property type="molecule type" value="Genomic_DNA"/>
</dbReference>
<sequence>MLVAPGQDELDEAVTRTHRDARPGDLSLLYLAGHWDGAPLLQLGRVLSDQAAVLWPDAFLPGPESRGVQHVLVLDCCGGPVDWSADLLIPPGVAILESQAEDPDRPVRPSLTECLVTGLRTGAADLDHNGEITVSEWVRFGGVGLINPTHDGDHTVIARNAFWSGVEAPDLLADIDEVLEDDPVGFVRDFVQREAPSFEQMSEIAAVVGARHRIPPAALRRLLAGDQSAAIRVVSGWPALAGLLDDPFAVAHLTAALRRADDRERSSAEADLRTSIADGDWETARRVSRDDADLSQQTGFVTLPDPARGIVAGLWRRLTGGVGARTTAHRGTVDLDLMTAESASPPAESFVPADRPLDSDEAVVRAVLDAMGQRVRQMADALNHVFDMKVSLRGSGEFRARARTGAAMCHVIFDSGYAGLGISEVAPKLMNREAELIRDGIDYLIVAAAQGAIAEPLRRQALAWNERRAYPFTVVTIDGDDVGTPAALAAMLPARPRLPPVWQEYLDRPARLCMVGEVPATLDASFRQQLPVRALNESGSLLDGTLLDHVNAWLDEERAPTLMLLGDFGDGKTFFTYNLARRLCEAGASRFIPIRLALSELTAAGSGRELLRQRLEYLGADLASWNRLVEEHRTLVILDGFDEMSGDLSWSQVARNVTLLRDCCHEFSRSKVLITSRSHVFGAAEVQRAVLERIERPPVFRLAPIERAEVISALRQGAADRQLRQIVDRLQELHDPVGLATKPLYYEMIREMLPRLSGSEFDEHLLYESYVANSLHRKLELLEDERLLVRPDEIVGNLLRIMESVALTLHRGNVPYVYLKDFEQRLGRSGGSNQGFAQLLWRMHDGDEAVRADAAARVRIRSLLKRAPGDDEERWPVDFFHRSMREYFVARAVAQAIADGPAPAADVLGDRLLAPEILHFTALILAGRTDPAGRATLERIAHESRIGGSAAGANAASLLVAATGQLPGDDWAGLNLDGASLAGADLGGKSFRGSTLRAAVLDNADLTGTDLRDADLTGVRLQETAAVTAITTRGDDRVYAAYDDGTIREWRLTAHRATDTVLHTLPFPAGRLWFVAPEVLGAAGDGQIGILGQEQGEWRPVSLFKTQSRYRSPAYEKEMALIVEDGGAVHWFAPATGDSTTLRHPGAVAWAVHGKIGYAVATRSELILHTPGQAWSTTLTGARCMALRASAATGFEILTGHENGAVLVHHVNVARRTQPEPLRLRLHDGPVESVCFLGQDRLVSGGRDRRICLAPLDDNDSGPVRQLQVTFRCRGVRYDGVVGRHEQEMLRELSAARR</sequence>
<dbReference type="Proteomes" id="UP000623608">
    <property type="component" value="Unassembled WGS sequence"/>
</dbReference>
<comment type="caution">
    <text evidence="2">The sequence shown here is derived from an EMBL/GenBank/DDBJ whole genome shotgun (WGS) entry which is preliminary data.</text>
</comment>
<evidence type="ECO:0000259" key="1">
    <source>
        <dbReference type="Pfam" id="PF05729"/>
    </source>
</evidence>
<dbReference type="InterPro" id="IPR001646">
    <property type="entry name" value="5peptide_repeat"/>
</dbReference>
<dbReference type="Gene3D" id="2.130.10.10">
    <property type="entry name" value="YVTN repeat-like/Quinoprotein amine dehydrogenase"/>
    <property type="match status" value="1"/>
</dbReference>
<evidence type="ECO:0000313" key="3">
    <source>
        <dbReference type="Proteomes" id="UP000623608"/>
    </source>
</evidence>
<organism evidence="2 3">
    <name type="scientific">Paractinoplanes tereljensis</name>
    <dbReference type="NCBI Taxonomy" id="571912"/>
    <lineage>
        <taxon>Bacteria</taxon>
        <taxon>Bacillati</taxon>
        <taxon>Actinomycetota</taxon>
        <taxon>Actinomycetes</taxon>
        <taxon>Micromonosporales</taxon>
        <taxon>Micromonosporaceae</taxon>
        <taxon>Paractinoplanes</taxon>
    </lineage>
</organism>
<dbReference type="InterPro" id="IPR011047">
    <property type="entry name" value="Quinoprotein_ADH-like_sf"/>
</dbReference>
<dbReference type="SMART" id="SM00320">
    <property type="entry name" value="WD40"/>
    <property type="match status" value="2"/>
</dbReference>
<dbReference type="Gene3D" id="2.160.20.80">
    <property type="entry name" value="E3 ubiquitin-protein ligase SopA"/>
    <property type="match status" value="1"/>
</dbReference>
<gene>
    <name evidence="2" type="ORF">Ate02nite_46740</name>
</gene>